<reference evidence="2 3" key="1">
    <citation type="journal article" date="2020" name="Front. Microbiol.">
        <title>Genetic Organization of the aprX-lipA2 Operon Affects the Proteolytic Potential of Pseudomonas Species in Milk.</title>
        <authorList>
            <person name="Maier C."/>
            <person name="Huptas C."/>
            <person name="von Neubeck M."/>
            <person name="Scherer S."/>
            <person name="Wenning M."/>
            <person name="Lucking G."/>
        </authorList>
    </citation>
    <scope>NUCLEOTIDE SEQUENCE [LARGE SCALE GENOMIC DNA]</scope>
    <source>
        <strain evidence="2 3">DSM 16272</strain>
    </source>
</reference>
<keyword evidence="4" id="KW-1185">Reference proteome</keyword>
<organism evidence="2 3">
    <name type="scientific">Pseudomonas veronii</name>
    <dbReference type="NCBI Taxonomy" id="76761"/>
    <lineage>
        <taxon>Bacteria</taxon>
        <taxon>Pseudomonadati</taxon>
        <taxon>Pseudomonadota</taxon>
        <taxon>Gammaproteobacteria</taxon>
        <taxon>Pseudomonadales</taxon>
        <taxon>Pseudomonadaceae</taxon>
        <taxon>Pseudomonas</taxon>
    </lineage>
</organism>
<evidence type="ECO:0000313" key="3">
    <source>
        <dbReference type="Proteomes" id="UP000537729"/>
    </source>
</evidence>
<dbReference type="RefSeq" id="WP_169886707.1">
    <property type="nucleotide sequence ID" value="NZ_JAAQWG010000120.1"/>
</dbReference>
<evidence type="ECO:0000313" key="1">
    <source>
        <dbReference type="EMBL" id="MBI6654005.1"/>
    </source>
</evidence>
<accession>A0A7Y1ADD8</accession>
<protein>
    <submittedName>
        <fullName evidence="2">Uncharacterized protein</fullName>
    </submittedName>
</protein>
<evidence type="ECO:0000313" key="2">
    <source>
        <dbReference type="EMBL" id="NMY13715.1"/>
    </source>
</evidence>
<proteinExistence type="predicted"/>
<sequence length="104" mass="11650">MTTVKMNVTTDTSDLEQAPKSTVDALLANVKTSVLLKDDLPVTKDEFWDAVGTDETRQTSREQSAQHAEQAKYKATRVLVDEAHRTPQFTAETIQTVQESRIKN</sequence>
<evidence type="ECO:0000313" key="4">
    <source>
        <dbReference type="Proteomes" id="UP000614123"/>
    </source>
</evidence>
<dbReference type="AlphaFoldDB" id="A0A7Y1ADD8"/>
<dbReference type="Proteomes" id="UP000614123">
    <property type="component" value="Unassembled WGS sequence"/>
</dbReference>
<dbReference type="EMBL" id="JAAQWG010000120">
    <property type="protein sequence ID" value="NMY13715.1"/>
    <property type="molecule type" value="Genomic_DNA"/>
</dbReference>
<dbReference type="Proteomes" id="UP000537729">
    <property type="component" value="Unassembled WGS sequence"/>
</dbReference>
<gene>
    <name evidence="2" type="ORF">HBO38_36010</name>
    <name evidence="1" type="ORF">YA0849_34380</name>
</gene>
<name>A0A7Y1ADD8_PSEVE</name>
<reference evidence="1 4" key="2">
    <citation type="submission" date="2020-12" db="EMBL/GenBank/DDBJ databases">
        <title>Comparative genomic insights into the epidemiology and virulence of plant pathogenic Pseudomonads from Turkey.</title>
        <authorList>
            <person name="Dillon M."/>
            <person name="Ruiz-Bedoya T."/>
            <person name="Bendalovic-Torma C."/>
            <person name="Guttman K.M."/>
            <person name="Kwak H."/>
            <person name="Middleton M.A."/>
            <person name="Wang P.W."/>
            <person name="Horuz S."/>
            <person name="Aysan Y."/>
            <person name="Guttman D.S."/>
        </authorList>
    </citation>
    <scope>NUCLEOTIDE SEQUENCE [LARGE SCALE GENOMIC DNA]</scope>
    <source>
        <strain evidence="1 4">S4_EA_3a</strain>
    </source>
</reference>
<dbReference type="EMBL" id="JAEILD010000298">
    <property type="protein sequence ID" value="MBI6654005.1"/>
    <property type="molecule type" value="Genomic_DNA"/>
</dbReference>
<comment type="caution">
    <text evidence="2">The sequence shown here is derived from an EMBL/GenBank/DDBJ whole genome shotgun (WGS) entry which is preliminary data.</text>
</comment>